<evidence type="ECO:0000259" key="8">
    <source>
        <dbReference type="PROSITE" id="PS51900"/>
    </source>
</evidence>
<evidence type="ECO:0000256" key="1">
    <source>
        <dbReference type="ARBA" id="ARBA00008857"/>
    </source>
</evidence>
<keyword evidence="3 5" id="KW-0238">DNA-binding</keyword>
<dbReference type="GO" id="GO:0006310">
    <property type="term" value="P:DNA recombination"/>
    <property type="evidence" value="ECO:0007669"/>
    <property type="project" value="UniProtKB-KW"/>
</dbReference>
<sequence>MATIQTRKGKNGESYRVGYYDENGKFKFTPTFKNLAGAEKIASIIDKRGYKTALRVLGANQESNAGITLGEWFETYLSRKAMKLEAGTVHDYRREAERTWLPKLGELPVDTITQQDVRDWISWQVEQETHRSKQRRAKAKQAGIKPLPPVERMSPKTVRNAHSSLSSVLDAGLYEEPPLLTRNPAKKAELPPMSIEDEKEIFTREEWNEFYEALPQHYKPFVAFLLVTGTRIGEATAVQVGDFNFKAGTVSLVRAWKKAPSGRVLGTPKSKRSRRVVMIDGWAMEAFQKLAGDRPSDDLMFKAPRGGKIHPHRFNERQWHPTLEKTSIKKDLTPHSLRHTFASWQLMAGVPAQVVQFRLGHSDLSVTSKVYSHLLLEEQRSGAKVMSWEPSKEIEGKAS</sequence>
<dbReference type="RefSeq" id="WP_134780204.1">
    <property type="nucleotide sequence ID" value="NZ_SPDS01000001.1"/>
</dbReference>
<dbReference type="InterPro" id="IPR011010">
    <property type="entry name" value="DNA_brk_join_enz"/>
</dbReference>
<dbReference type="Proteomes" id="UP000297638">
    <property type="component" value="Unassembled WGS sequence"/>
</dbReference>
<proteinExistence type="inferred from homology"/>
<name>A0A4Y8U164_9MICC</name>
<dbReference type="GO" id="GO:0003677">
    <property type="term" value="F:DNA binding"/>
    <property type="evidence" value="ECO:0007669"/>
    <property type="project" value="UniProtKB-UniRule"/>
</dbReference>
<comment type="similarity">
    <text evidence="1">Belongs to the 'phage' integrase family.</text>
</comment>
<dbReference type="Gene3D" id="1.10.443.10">
    <property type="entry name" value="Intergrase catalytic core"/>
    <property type="match status" value="1"/>
</dbReference>
<feature type="region of interest" description="Disordered" evidence="6">
    <location>
        <begin position="131"/>
        <end position="156"/>
    </location>
</feature>
<dbReference type="InterPro" id="IPR044068">
    <property type="entry name" value="CB"/>
</dbReference>
<protein>
    <submittedName>
        <fullName evidence="9">Site-specific integrase</fullName>
    </submittedName>
</protein>
<reference evidence="9 10" key="1">
    <citation type="submission" date="2019-03" db="EMBL/GenBank/DDBJ databases">
        <title>Glutamicibacter sp. LJH19 genome.</title>
        <authorList>
            <person name="Sinai Borker S."/>
            <person name="Kumar R."/>
        </authorList>
    </citation>
    <scope>NUCLEOTIDE SEQUENCE [LARGE SCALE GENOMIC DNA]</scope>
    <source>
        <strain evidence="9 10">LJH19</strain>
    </source>
</reference>
<keyword evidence="2" id="KW-0229">DNA integration</keyword>
<feature type="domain" description="Core-binding (CB)" evidence="8">
    <location>
        <begin position="67"/>
        <end position="173"/>
    </location>
</feature>
<dbReference type="PANTHER" id="PTHR30349">
    <property type="entry name" value="PHAGE INTEGRASE-RELATED"/>
    <property type="match status" value="1"/>
</dbReference>
<dbReference type="InterPro" id="IPR010998">
    <property type="entry name" value="Integrase_recombinase_N"/>
</dbReference>
<dbReference type="InterPro" id="IPR050090">
    <property type="entry name" value="Tyrosine_recombinase_XerCD"/>
</dbReference>
<dbReference type="AlphaFoldDB" id="A0A4Y8U164"/>
<evidence type="ECO:0000256" key="2">
    <source>
        <dbReference type="ARBA" id="ARBA00022908"/>
    </source>
</evidence>
<dbReference type="Pfam" id="PF00589">
    <property type="entry name" value="Phage_integrase"/>
    <property type="match status" value="1"/>
</dbReference>
<dbReference type="GO" id="GO:0015074">
    <property type="term" value="P:DNA integration"/>
    <property type="evidence" value="ECO:0007669"/>
    <property type="project" value="UniProtKB-KW"/>
</dbReference>
<dbReference type="InterPro" id="IPR004107">
    <property type="entry name" value="Integrase_SAM-like_N"/>
</dbReference>
<keyword evidence="4" id="KW-0233">DNA recombination</keyword>
<evidence type="ECO:0000256" key="6">
    <source>
        <dbReference type="SAM" id="MobiDB-lite"/>
    </source>
</evidence>
<dbReference type="InterPro" id="IPR002104">
    <property type="entry name" value="Integrase_catalytic"/>
</dbReference>
<comment type="caution">
    <text evidence="9">The sequence shown here is derived from an EMBL/GenBank/DDBJ whole genome shotgun (WGS) entry which is preliminary data.</text>
</comment>
<evidence type="ECO:0000313" key="9">
    <source>
        <dbReference type="EMBL" id="TFH57267.1"/>
    </source>
</evidence>
<dbReference type="PROSITE" id="PS51898">
    <property type="entry name" value="TYR_RECOMBINASE"/>
    <property type="match status" value="1"/>
</dbReference>
<organism evidence="9 10">
    <name type="scientific">Glutamicibacter arilaitensis</name>
    <dbReference type="NCBI Taxonomy" id="256701"/>
    <lineage>
        <taxon>Bacteria</taxon>
        <taxon>Bacillati</taxon>
        <taxon>Actinomycetota</taxon>
        <taxon>Actinomycetes</taxon>
        <taxon>Micrococcales</taxon>
        <taxon>Micrococcaceae</taxon>
        <taxon>Glutamicibacter</taxon>
    </lineage>
</organism>
<dbReference type="Pfam" id="PF14659">
    <property type="entry name" value="Phage_int_SAM_3"/>
    <property type="match status" value="1"/>
</dbReference>
<dbReference type="InterPro" id="IPR013762">
    <property type="entry name" value="Integrase-like_cat_sf"/>
</dbReference>
<evidence type="ECO:0000259" key="7">
    <source>
        <dbReference type="PROSITE" id="PS51898"/>
    </source>
</evidence>
<evidence type="ECO:0000256" key="4">
    <source>
        <dbReference type="ARBA" id="ARBA00023172"/>
    </source>
</evidence>
<dbReference type="PANTHER" id="PTHR30349:SF64">
    <property type="entry name" value="PROPHAGE INTEGRASE INTD-RELATED"/>
    <property type="match status" value="1"/>
</dbReference>
<dbReference type="EMBL" id="SPDS01000001">
    <property type="protein sequence ID" value="TFH57267.1"/>
    <property type="molecule type" value="Genomic_DNA"/>
</dbReference>
<evidence type="ECO:0000256" key="5">
    <source>
        <dbReference type="PROSITE-ProRule" id="PRU01248"/>
    </source>
</evidence>
<dbReference type="CDD" id="cd01189">
    <property type="entry name" value="INT_ICEBs1_C_like"/>
    <property type="match status" value="1"/>
</dbReference>
<accession>A0A4Y8U164</accession>
<gene>
    <name evidence="9" type="ORF">EXY26_09815</name>
</gene>
<evidence type="ECO:0000313" key="10">
    <source>
        <dbReference type="Proteomes" id="UP000297638"/>
    </source>
</evidence>
<dbReference type="Gene3D" id="1.10.150.130">
    <property type="match status" value="1"/>
</dbReference>
<dbReference type="SUPFAM" id="SSF56349">
    <property type="entry name" value="DNA breaking-rejoining enzymes"/>
    <property type="match status" value="1"/>
</dbReference>
<dbReference type="PROSITE" id="PS51900">
    <property type="entry name" value="CB"/>
    <property type="match status" value="1"/>
</dbReference>
<feature type="domain" description="Tyr recombinase" evidence="7">
    <location>
        <begin position="197"/>
        <end position="384"/>
    </location>
</feature>
<evidence type="ECO:0000256" key="3">
    <source>
        <dbReference type="ARBA" id="ARBA00023125"/>
    </source>
</evidence>